<feature type="transmembrane region" description="Helical" evidence="2">
    <location>
        <begin position="250"/>
        <end position="270"/>
    </location>
</feature>
<dbReference type="EMBL" id="KV426191">
    <property type="protein sequence ID" value="KZV85369.1"/>
    <property type="molecule type" value="Genomic_DNA"/>
</dbReference>
<evidence type="ECO:0000256" key="2">
    <source>
        <dbReference type="SAM" id="Phobius"/>
    </source>
</evidence>
<sequence length="375" mass="42571">MSTSSADMAAFLQYAKDHPGRTLGRWLLGCIADCLLTGIIVAMGIKYWTQYSRKDGIRLKALVLITIILSFLRMVQTTAVVWFKLIDNFGDYAAVSERTPWYGLLDPLTSELLVLFAQLFFGVRLFILVGRIRRKHAVVFIPLALALVTGLVSEIIVTVQLFHMQGSIRALHTYRRVMWVMMAGVLFSNLWMTAWSLHYLRKAGAGIAYKSTDSCWRRIMHLIFLSALPPCVIEILRFILLHTLIDTDSIWILFHFMSSKSYVICMLYTINARKDVEEPEFAPRICENSKPMSMGINFFHAPHTTADSITDAVEDRRRIPHSELEVAEIDDDDNSTTFEFVPWDGAASLGHIPRAEEDIGELTPEKELSGHRLGI</sequence>
<feature type="transmembrane region" description="Helical" evidence="2">
    <location>
        <begin position="61"/>
        <end position="83"/>
    </location>
</feature>
<name>A0A165ZRZ9_EXIGL</name>
<evidence type="ECO:0000313" key="5">
    <source>
        <dbReference type="Proteomes" id="UP000077266"/>
    </source>
</evidence>
<keyword evidence="2" id="KW-0812">Transmembrane</keyword>
<dbReference type="Proteomes" id="UP000077266">
    <property type="component" value="Unassembled WGS sequence"/>
</dbReference>
<dbReference type="PANTHER" id="PTHR40465:SF1">
    <property type="entry name" value="DUF6534 DOMAIN-CONTAINING PROTEIN"/>
    <property type="match status" value="1"/>
</dbReference>
<accession>A0A165ZRZ9</accession>
<feature type="transmembrane region" description="Helical" evidence="2">
    <location>
        <begin position="177"/>
        <end position="200"/>
    </location>
</feature>
<dbReference type="Pfam" id="PF20152">
    <property type="entry name" value="DUF6534"/>
    <property type="match status" value="1"/>
</dbReference>
<organism evidence="4 5">
    <name type="scientific">Exidia glandulosa HHB12029</name>
    <dbReference type="NCBI Taxonomy" id="1314781"/>
    <lineage>
        <taxon>Eukaryota</taxon>
        <taxon>Fungi</taxon>
        <taxon>Dikarya</taxon>
        <taxon>Basidiomycota</taxon>
        <taxon>Agaricomycotina</taxon>
        <taxon>Agaricomycetes</taxon>
        <taxon>Auriculariales</taxon>
        <taxon>Exidiaceae</taxon>
        <taxon>Exidia</taxon>
    </lineage>
</organism>
<keyword evidence="5" id="KW-1185">Reference proteome</keyword>
<reference evidence="4 5" key="1">
    <citation type="journal article" date="2016" name="Mol. Biol. Evol.">
        <title>Comparative Genomics of Early-Diverging Mushroom-Forming Fungi Provides Insights into the Origins of Lignocellulose Decay Capabilities.</title>
        <authorList>
            <person name="Nagy L.G."/>
            <person name="Riley R."/>
            <person name="Tritt A."/>
            <person name="Adam C."/>
            <person name="Daum C."/>
            <person name="Floudas D."/>
            <person name="Sun H."/>
            <person name="Yadav J.S."/>
            <person name="Pangilinan J."/>
            <person name="Larsson K.H."/>
            <person name="Matsuura K."/>
            <person name="Barry K."/>
            <person name="Labutti K."/>
            <person name="Kuo R."/>
            <person name="Ohm R.A."/>
            <person name="Bhattacharya S.S."/>
            <person name="Shirouzu T."/>
            <person name="Yoshinaga Y."/>
            <person name="Martin F.M."/>
            <person name="Grigoriev I.V."/>
            <person name="Hibbett D.S."/>
        </authorList>
    </citation>
    <scope>NUCLEOTIDE SEQUENCE [LARGE SCALE GENOMIC DNA]</scope>
    <source>
        <strain evidence="4 5">HHB12029</strain>
    </source>
</reference>
<proteinExistence type="predicted"/>
<feature type="transmembrane region" description="Helical" evidence="2">
    <location>
        <begin position="221"/>
        <end position="244"/>
    </location>
</feature>
<evidence type="ECO:0000259" key="3">
    <source>
        <dbReference type="Pfam" id="PF20152"/>
    </source>
</evidence>
<dbReference type="InParanoid" id="A0A165ZRZ9"/>
<feature type="transmembrane region" description="Helical" evidence="2">
    <location>
        <begin position="112"/>
        <end position="130"/>
    </location>
</feature>
<dbReference type="STRING" id="1314781.A0A165ZRZ9"/>
<feature type="region of interest" description="Disordered" evidence="1">
    <location>
        <begin position="355"/>
        <end position="375"/>
    </location>
</feature>
<feature type="transmembrane region" description="Helical" evidence="2">
    <location>
        <begin position="137"/>
        <end position="157"/>
    </location>
</feature>
<keyword evidence="2" id="KW-1133">Transmembrane helix</keyword>
<feature type="transmembrane region" description="Helical" evidence="2">
    <location>
        <begin position="26"/>
        <end position="49"/>
    </location>
</feature>
<gene>
    <name evidence="4" type="ORF">EXIGLDRAFT_841547</name>
</gene>
<dbReference type="AlphaFoldDB" id="A0A165ZRZ9"/>
<dbReference type="OrthoDB" id="3206554at2759"/>
<keyword evidence="2" id="KW-0472">Membrane</keyword>
<dbReference type="InterPro" id="IPR045339">
    <property type="entry name" value="DUF6534"/>
</dbReference>
<protein>
    <recommendedName>
        <fullName evidence="3">DUF6534 domain-containing protein</fullName>
    </recommendedName>
</protein>
<evidence type="ECO:0000256" key="1">
    <source>
        <dbReference type="SAM" id="MobiDB-lite"/>
    </source>
</evidence>
<evidence type="ECO:0000313" key="4">
    <source>
        <dbReference type="EMBL" id="KZV85369.1"/>
    </source>
</evidence>
<feature type="domain" description="DUF6534" evidence="3">
    <location>
        <begin position="188"/>
        <end position="274"/>
    </location>
</feature>
<dbReference type="PANTHER" id="PTHR40465">
    <property type="entry name" value="CHROMOSOME 1, WHOLE GENOME SHOTGUN SEQUENCE"/>
    <property type="match status" value="1"/>
</dbReference>